<dbReference type="GO" id="GO:0032131">
    <property type="term" value="F:alkylated DNA binding"/>
    <property type="evidence" value="ECO:0007669"/>
    <property type="project" value="TreeGrafter"/>
</dbReference>
<dbReference type="Gene3D" id="1.10.340.30">
    <property type="entry name" value="Hypothetical protein, domain 2"/>
    <property type="match status" value="1"/>
</dbReference>
<dbReference type="GO" id="GO:0005737">
    <property type="term" value="C:cytoplasm"/>
    <property type="evidence" value="ECO:0007669"/>
    <property type="project" value="TreeGrafter"/>
</dbReference>
<dbReference type="SUPFAM" id="SSF48150">
    <property type="entry name" value="DNA-glycosylase"/>
    <property type="match status" value="1"/>
</dbReference>
<accession>A0A5J6L6I5</accession>
<dbReference type="PANTHER" id="PTHR43003">
    <property type="entry name" value="DNA-3-METHYLADENINE GLYCOSYLASE"/>
    <property type="match status" value="1"/>
</dbReference>
<evidence type="ECO:0000256" key="2">
    <source>
        <dbReference type="ARBA" id="ARBA00023204"/>
    </source>
</evidence>
<dbReference type="GO" id="GO:0008725">
    <property type="term" value="F:DNA-3-methyladenine glycosylase activity"/>
    <property type="evidence" value="ECO:0007669"/>
    <property type="project" value="TreeGrafter"/>
</dbReference>
<reference evidence="5" key="1">
    <citation type="submission" date="2019-09" db="EMBL/GenBank/DDBJ databases">
        <title>Mumia zhuanghuii sp. nov. isolated from the intestinal contents of plateau pika (Ochotona curzoniae) in the Qinghai-Tibet plateau of China.</title>
        <authorList>
            <person name="Tian Z."/>
        </authorList>
    </citation>
    <scope>NUCLEOTIDE SEQUENCE [LARGE SCALE GENOMIC DNA]</scope>
    <source>
        <strain evidence="5">L-031</strain>
    </source>
</reference>
<keyword evidence="2" id="KW-0234">DNA repair</keyword>
<sequence>MRPTGVRVRASAPPRASRDPRPASAKPRETVYRPRHALDLARAVLAQRHGAHDPAMTAAGGVIWRASRTPEGIATLALRAGPGGIVRGAAWGPGAEWALAQLPALCGAEDDPGDFDPSLHPLIAEAHHRHPGLRIGRTDRVFDSLASAVMEQKVTAMQAFSAWRSILTWCGERAPGPTPRPMFAPPDLEGWRRIPSWTWHRAGLEPPQSRTIVDAAARADALERAATAAVDGPARDAVLTSVRGVGVWTSAETRIRAFGDPDAVSVGDYHLAHHVGYALTGHRVEDDGMLELLAPWAGQRQRVIRLIYASGVIEPRRGPRVHPEDHRDR</sequence>
<evidence type="ECO:0000256" key="1">
    <source>
        <dbReference type="ARBA" id="ARBA00022763"/>
    </source>
</evidence>
<dbReference type="GO" id="GO:0043916">
    <property type="term" value="F:DNA-7-methylguanine glycosylase activity"/>
    <property type="evidence" value="ECO:0007669"/>
    <property type="project" value="TreeGrafter"/>
</dbReference>
<keyword evidence="5" id="KW-1185">Reference proteome</keyword>
<dbReference type="EMBL" id="CP044232">
    <property type="protein sequence ID" value="QEW04174.1"/>
    <property type="molecule type" value="Genomic_DNA"/>
</dbReference>
<name>A0A5J6L6I5_9MICO</name>
<feature type="region of interest" description="Disordered" evidence="3">
    <location>
        <begin position="1"/>
        <end position="30"/>
    </location>
</feature>
<dbReference type="GO" id="GO:0006307">
    <property type="term" value="P:DNA alkylation repair"/>
    <property type="evidence" value="ECO:0007669"/>
    <property type="project" value="TreeGrafter"/>
</dbReference>
<organism evidence="4 5">
    <name type="scientific">Microbacterium lushaniae</name>
    <dbReference type="NCBI Taxonomy" id="2614639"/>
    <lineage>
        <taxon>Bacteria</taxon>
        <taxon>Bacillati</taxon>
        <taxon>Actinomycetota</taxon>
        <taxon>Actinomycetes</taxon>
        <taxon>Micrococcales</taxon>
        <taxon>Microbacteriaceae</taxon>
        <taxon>Microbacterium</taxon>
    </lineage>
</organism>
<dbReference type="InterPro" id="IPR011257">
    <property type="entry name" value="DNA_glycosylase"/>
</dbReference>
<dbReference type="KEGG" id="mlz:F6J85_14485"/>
<feature type="compositionally biased region" description="Basic and acidic residues" evidence="3">
    <location>
        <begin position="16"/>
        <end position="30"/>
    </location>
</feature>
<proteinExistence type="predicted"/>
<dbReference type="GO" id="GO:0032993">
    <property type="term" value="C:protein-DNA complex"/>
    <property type="evidence" value="ECO:0007669"/>
    <property type="project" value="TreeGrafter"/>
</dbReference>
<evidence type="ECO:0000313" key="5">
    <source>
        <dbReference type="Proteomes" id="UP000325516"/>
    </source>
</evidence>
<evidence type="ECO:0000256" key="3">
    <source>
        <dbReference type="SAM" id="MobiDB-lite"/>
    </source>
</evidence>
<protein>
    <submittedName>
        <fullName evidence="4">DNA-3-methyladenine glycosylase 2 family protein</fullName>
    </submittedName>
</protein>
<dbReference type="GO" id="GO:0006285">
    <property type="term" value="P:base-excision repair, AP site formation"/>
    <property type="evidence" value="ECO:0007669"/>
    <property type="project" value="TreeGrafter"/>
</dbReference>
<evidence type="ECO:0000313" key="4">
    <source>
        <dbReference type="EMBL" id="QEW04174.1"/>
    </source>
</evidence>
<dbReference type="Proteomes" id="UP000325516">
    <property type="component" value="Chromosome"/>
</dbReference>
<keyword evidence="1" id="KW-0227">DNA damage</keyword>
<gene>
    <name evidence="4" type="ORF">F6J85_14485</name>
</gene>
<dbReference type="AlphaFoldDB" id="A0A5J6L6I5"/>
<dbReference type="InterPro" id="IPR051912">
    <property type="entry name" value="Alkylbase_DNA_Glycosylase/TA"/>
</dbReference>
<dbReference type="RefSeq" id="WP_150926070.1">
    <property type="nucleotide sequence ID" value="NZ_CP044232.1"/>
</dbReference>
<dbReference type="PANTHER" id="PTHR43003:SF6">
    <property type="entry name" value="DNA GLYCOSYLASE"/>
    <property type="match status" value="1"/>
</dbReference>